<feature type="region of interest" description="Disordered" evidence="1">
    <location>
        <begin position="47"/>
        <end position="82"/>
    </location>
</feature>
<evidence type="ECO:0000256" key="1">
    <source>
        <dbReference type="SAM" id="MobiDB-lite"/>
    </source>
</evidence>
<dbReference type="Proteomes" id="UP000664052">
    <property type="component" value="Unassembled WGS sequence"/>
</dbReference>
<accession>A0ABS3DI95</accession>
<evidence type="ECO:0000256" key="2">
    <source>
        <dbReference type="SAM" id="SignalP"/>
    </source>
</evidence>
<dbReference type="PROSITE" id="PS51257">
    <property type="entry name" value="PROKAR_LIPOPROTEIN"/>
    <property type="match status" value="1"/>
</dbReference>
<protein>
    <submittedName>
        <fullName evidence="3">Uncharacterized protein</fullName>
    </submittedName>
</protein>
<feature type="signal peptide" evidence="2">
    <location>
        <begin position="1"/>
        <end position="19"/>
    </location>
</feature>
<keyword evidence="4" id="KW-1185">Reference proteome</keyword>
<evidence type="ECO:0000313" key="3">
    <source>
        <dbReference type="EMBL" id="MBN8231020.1"/>
    </source>
</evidence>
<organism evidence="3 4">
    <name type="scientific">Corallococcus macrosporus</name>
    <dbReference type="NCBI Taxonomy" id="35"/>
    <lineage>
        <taxon>Bacteria</taxon>
        <taxon>Pseudomonadati</taxon>
        <taxon>Myxococcota</taxon>
        <taxon>Myxococcia</taxon>
        <taxon>Myxococcales</taxon>
        <taxon>Cystobacterineae</taxon>
        <taxon>Myxococcaceae</taxon>
        <taxon>Corallococcus</taxon>
    </lineage>
</organism>
<feature type="chain" id="PRO_5045677516" evidence="2">
    <location>
        <begin position="20"/>
        <end position="82"/>
    </location>
</feature>
<name>A0ABS3DI95_9BACT</name>
<evidence type="ECO:0000313" key="4">
    <source>
        <dbReference type="Proteomes" id="UP000664052"/>
    </source>
</evidence>
<proteinExistence type="predicted"/>
<reference evidence="3 4" key="1">
    <citation type="submission" date="2021-02" db="EMBL/GenBank/DDBJ databases">
        <title>De Novo genome assembly of isolated myxobacteria.</title>
        <authorList>
            <person name="Stevens D.C."/>
        </authorList>
    </citation>
    <scope>NUCLEOTIDE SEQUENCE [LARGE SCALE GENOMIC DNA]</scope>
    <source>
        <strain evidence="3 4">ATCC 29039</strain>
    </source>
</reference>
<gene>
    <name evidence="3" type="ORF">JYK02_26220</name>
</gene>
<keyword evidence="2" id="KW-0732">Signal</keyword>
<comment type="caution">
    <text evidence="3">The sequence shown here is derived from an EMBL/GenBank/DDBJ whole genome shotgun (WGS) entry which is preliminary data.</text>
</comment>
<dbReference type="EMBL" id="JAFIMU010000007">
    <property type="protein sequence ID" value="MBN8231020.1"/>
    <property type="molecule type" value="Genomic_DNA"/>
</dbReference>
<feature type="compositionally biased region" description="Basic and acidic residues" evidence="1">
    <location>
        <begin position="47"/>
        <end position="59"/>
    </location>
</feature>
<dbReference type="RefSeq" id="WP_207054931.1">
    <property type="nucleotide sequence ID" value="NZ_JAFIMU010000007.1"/>
</dbReference>
<sequence length="82" mass="8478">MRRLLAVVPLFTLAGCAFFDIMGSPAGPTPSNTFGGKSITQPVVIRIGEKESEPLKSPETEESAPSKEASTAEASDAPGATQ</sequence>